<evidence type="ECO:0000256" key="5">
    <source>
        <dbReference type="ARBA" id="ARBA00023136"/>
    </source>
</evidence>
<evidence type="ECO:0000259" key="8">
    <source>
        <dbReference type="Pfam" id="PF02687"/>
    </source>
</evidence>
<dbReference type="PANTHER" id="PTHR30572:SF9">
    <property type="entry name" value="ABC TRANSPORTER PERMEASE PROTEIN"/>
    <property type="match status" value="1"/>
</dbReference>
<evidence type="ECO:0000256" key="2">
    <source>
        <dbReference type="ARBA" id="ARBA00022475"/>
    </source>
</evidence>
<dbReference type="PANTHER" id="PTHR30572">
    <property type="entry name" value="MEMBRANE COMPONENT OF TRANSPORTER-RELATED"/>
    <property type="match status" value="1"/>
</dbReference>
<evidence type="ECO:0000313" key="9">
    <source>
        <dbReference type="EMBL" id="SEI46807.1"/>
    </source>
</evidence>
<keyword evidence="2" id="KW-1003">Cell membrane</keyword>
<evidence type="ECO:0000256" key="3">
    <source>
        <dbReference type="ARBA" id="ARBA00022692"/>
    </source>
</evidence>
<evidence type="ECO:0000256" key="6">
    <source>
        <dbReference type="SAM" id="MobiDB-lite"/>
    </source>
</evidence>
<dbReference type="InterPro" id="IPR050250">
    <property type="entry name" value="Macrolide_Exporter_MacB"/>
</dbReference>
<dbReference type="InterPro" id="IPR003838">
    <property type="entry name" value="ABC3_permease_C"/>
</dbReference>
<dbReference type="eggNOG" id="COG0577">
    <property type="taxonomic scope" value="Bacteria"/>
</dbReference>
<dbReference type="Proteomes" id="UP000183028">
    <property type="component" value="Unassembled WGS sequence"/>
</dbReference>
<evidence type="ECO:0000256" key="1">
    <source>
        <dbReference type="ARBA" id="ARBA00004651"/>
    </source>
</evidence>
<feature type="transmembrane region" description="Helical" evidence="7">
    <location>
        <begin position="434"/>
        <end position="454"/>
    </location>
</feature>
<dbReference type="Pfam" id="PF02687">
    <property type="entry name" value="FtsX"/>
    <property type="match status" value="1"/>
</dbReference>
<feature type="transmembrane region" description="Helical" evidence="7">
    <location>
        <begin position="361"/>
        <end position="382"/>
    </location>
</feature>
<keyword evidence="10" id="KW-1185">Reference proteome</keyword>
<reference evidence="10" key="1">
    <citation type="submission" date="2016-10" db="EMBL/GenBank/DDBJ databases">
        <authorList>
            <person name="Varghese N."/>
        </authorList>
    </citation>
    <scope>NUCLEOTIDE SEQUENCE [LARGE SCALE GENOMIC DNA]</scope>
    <source>
        <strain evidence="10">DSM 20406</strain>
    </source>
</reference>
<feature type="compositionally biased region" description="Low complexity" evidence="6">
    <location>
        <begin position="405"/>
        <end position="417"/>
    </location>
</feature>
<feature type="region of interest" description="Disordered" evidence="6">
    <location>
        <begin position="111"/>
        <end position="140"/>
    </location>
</feature>
<keyword evidence="5 7" id="KW-0472">Membrane</keyword>
<name>A0A1H6R2T8_9FIRM</name>
<keyword evidence="4 7" id="KW-1133">Transmembrane helix</keyword>
<dbReference type="RefSeq" id="WP_074731258.1">
    <property type="nucleotide sequence ID" value="NZ_FNYK01000005.1"/>
</dbReference>
<dbReference type="AlphaFoldDB" id="A0A1H6R2T8"/>
<evidence type="ECO:0000256" key="4">
    <source>
        <dbReference type="ARBA" id="ARBA00022989"/>
    </source>
</evidence>
<sequence length="467" mass="50700">MWKNAVLSIRKNVGRTILLLGVAFLIINLVMAGLEIRTATEKSMDATRQSLGSDVTLAYNMKALMSNRSKGEALDQFNISIKVSDANELSKLKYVTSVNYLQSVSVDTDDIEPVNMSSTTTTSQSEQLENNQDNKKLGPMDNNNFTVSGQSTMKTLSAFVNKQYVLKSGRLLSESDAHTNNVVISSELASDNNLKVGSTFSVYTSDSSNNKTTITVNVVGIYRVKTVNQIGGMSNRQSPYNTIYSSLETAQKLNGSTTTISSAVYTLDDPDHISAFEKLAKKTSLDWDTYTLDANDQVYQMSIGSLKNMNKFASLFVMIVIVGGGIVMALALMLALRSRYHEYGILLSLGESKLRIVGQQLIEVGLVVAFAFMLSLGSGQFVGKKISNMLASASSNTPAVTMKMPTNKNNNGQQPQQKTKDLDVSLSGEVIGEVAGVSVLIVVIAILLPSLAILRMSPRKILMKKEG</sequence>
<evidence type="ECO:0000256" key="7">
    <source>
        <dbReference type="SAM" id="Phobius"/>
    </source>
</evidence>
<keyword evidence="3 7" id="KW-0812">Transmembrane</keyword>
<dbReference type="OrthoDB" id="9812886at2"/>
<feature type="region of interest" description="Disordered" evidence="6">
    <location>
        <begin position="400"/>
        <end position="419"/>
    </location>
</feature>
<dbReference type="EMBL" id="FNYK01000005">
    <property type="protein sequence ID" value="SEI46807.1"/>
    <property type="molecule type" value="Genomic_DNA"/>
</dbReference>
<accession>A0A1H6R2T8</accession>
<dbReference type="STRING" id="322505.SAMN04487836_10569"/>
<gene>
    <name evidence="9" type="ORF">SAMN04487834_100516</name>
</gene>
<dbReference type="GO" id="GO:0022857">
    <property type="term" value="F:transmembrane transporter activity"/>
    <property type="evidence" value="ECO:0007669"/>
    <property type="project" value="TreeGrafter"/>
</dbReference>
<evidence type="ECO:0000313" key="10">
    <source>
        <dbReference type="Proteomes" id="UP000183028"/>
    </source>
</evidence>
<dbReference type="GO" id="GO:0005886">
    <property type="term" value="C:plasma membrane"/>
    <property type="evidence" value="ECO:0007669"/>
    <property type="project" value="UniProtKB-SubCell"/>
</dbReference>
<feature type="domain" description="ABC3 transporter permease C-terminal" evidence="8">
    <location>
        <begin position="315"/>
        <end position="458"/>
    </location>
</feature>
<comment type="subcellular location">
    <subcellularLocation>
        <location evidence="1">Cell membrane</location>
        <topology evidence="1">Multi-pass membrane protein</topology>
    </subcellularLocation>
</comment>
<feature type="transmembrane region" description="Helical" evidence="7">
    <location>
        <begin position="312"/>
        <end position="336"/>
    </location>
</feature>
<organism evidence="9 10">
    <name type="scientific">Sharpea azabuensis</name>
    <dbReference type="NCBI Taxonomy" id="322505"/>
    <lineage>
        <taxon>Bacteria</taxon>
        <taxon>Bacillati</taxon>
        <taxon>Bacillota</taxon>
        <taxon>Erysipelotrichia</taxon>
        <taxon>Erysipelotrichales</taxon>
        <taxon>Coprobacillaceae</taxon>
        <taxon>Sharpea</taxon>
    </lineage>
</organism>
<protein>
    <submittedName>
        <fullName evidence="9">Putative ABC transport system permease protein</fullName>
    </submittedName>
</protein>
<proteinExistence type="predicted"/>